<dbReference type="PANTHER" id="PTHR11409:SF43">
    <property type="entry name" value="ADENOSINE DEAMINASE"/>
    <property type="match status" value="1"/>
</dbReference>
<proteinExistence type="inferred from homology"/>
<keyword evidence="9" id="KW-1185">Reference proteome</keyword>
<dbReference type="InterPro" id="IPR032466">
    <property type="entry name" value="Metal_Hydrolase"/>
</dbReference>
<comment type="similarity">
    <text evidence="2">Belongs to the metallo-dependent hydrolases superfamily. Adenosine and AMP deaminases family.</text>
</comment>
<dbReference type="EMBL" id="JAGEOK010000044">
    <property type="protein sequence ID" value="MBO2444293.1"/>
    <property type="molecule type" value="Genomic_DNA"/>
</dbReference>
<evidence type="ECO:0000256" key="4">
    <source>
        <dbReference type="ARBA" id="ARBA00022723"/>
    </source>
</evidence>
<dbReference type="NCBIfam" id="TIGR01430">
    <property type="entry name" value="aden_deam"/>
    <property type="match status" value="1"/>
</dbReference>
<evidence type="ECO:0000256" key="3">
    <source>
        <dbReference type="ARBA" id="ARBA00012784"/>
    </source>
</evidence>
<keyword evidence="4" id="KW-0479">Metal-binding</keyword>
<name>A0ABS3RFD8_9ACTN</name>
<dbReference type="Proteomes" id="UP000666915">
    <property type="component" value="Unassembled WGS sequence"/>
</dbReference>
<dbReference type="InterPro" id="IPR001365">
    <property type="entry name" value="A_deaminase_dom"/>
</dbReference>
<dbReference type="Pfam" id="PF00962">
    <property type="entry name" value="A_deaminase"/>
    <property type="match status" value="1"/>
</dbReference>
<keyword evidence="5 8" id="KW-0378">Hydrolase</keyword>
<protein>
    <recommendedName>
        <fullName evidence="3">adenosine deaminase</fullName>
        <ecNumber evidence="3">3.5.4.4</ecNumber>
    </recommendedName>
</protein>
<evidence type="ECO:0000256" key="6">
    <source>
        <dbReference type="ARBA" id="ARBA00022833"/>
    </source>
</evidence>
<reference evidence="8 9" key="1">
    <citation type="submission" date="2021-03" db="EMBL/GenBank/DDBJ databases">
        <authorList>
            <person name="Kanchanasin P."/>
            <person name="Saeng-In P."/>
            <person name="Phongsopitanun W."/>
            <person name="Yuki M."/>
            <person name="Kudo T."/>
            <person name="Ohkuma M."/>
            <person name="Tanasupawat S."/>
        </authorList>
    </citation>
    <scope>NUCLEOTIDE SEQUENCE [LARGE SCALE GENOMIC DNA]</scope>
    <source>
        <strain evidence="8 9">L46</strain>
    </source>
</reference>
<evidence type="ECO:0000313" key="8">
    <source>
        <dbReference type="EMBL" id="MBO2444293.1"/>
    </source>
</evidence>
<evidence type="ECO:0000313" key="9">
    <source>
        <dbReference type="Proteomes" id="UP000666915"/>
    </source>
</evidence>
<gene>
    <name evidence="8" type="primary">add</name>
    <name evidence="8" type="ORF">J4557_42920</name>
</gene>
<accession>A0ABS3RFD8</accession>
<evidence type="ECO:0000256" key="5">
    <source>
        <dbReference type="ARBA" id="ARBA00022801"/>
    </source>
</evidence>
<evidence type="ECO:0000256" key="1">
    <source>
        <dbReference type="ARBA" id="ARBA00001947"/>
    </source>
</evidence>
<comment type="caution">
    <text evidence="8">The sequence shown here is derived from an EMBL/GenBank/DDBJ whole genome shotgun (WGS) entry which is preliminary data.</text>
</comment>
<dbReference type="RefSeq" id="WP_208272586.1">
    <property type="nucleotide sequence ID" value="NZ_BAAAGM010000075.1"/>
</dbReference>
<feature type="domain" description="Adenosine deaminase" evidence="7">
    <location>
        <begin position="18"/>
        <end position="334"/>
    </location>
</feature>
<evidence type="ECO:0000259" key="7">
    <source>
        <dbReference type="Pfam" id="PF00962"/>
    </source>
</evidence>
<sequence length="353" mass="38140">MVKIQREPLMEVLPRPQPKAELHLHLDCCVSYACVAALRPGTSLAEYLRDYVAPAKCANLVDFLTRPTRIVQLMQTPRALRLVTDDLFAQLVADNVAYAEIRFAPLLHTAGGMRPERVVEEVETAVAQASDATGVRASVILCTLRHFDADASMATARLAAARLDGGVVTGFDLAGDEAGFGLDAHVAAFRHAREHGVRITAHAGESRGADGVNDVLDRLGPERIGHGVRSIEDERTVERLIAGGVHLEVCPTSNVQTMGRLVPSYADHPVDRLRSAGISLSISTDARTVANVTLDREYERLRRAFGWTADDLARCNLAAVQASFTDATLRQELVRMFTSPACPPGPPAKIAAP</sequence>
<dbReference type="EC" id="3.5.4.4" evidence="3"/>
<comment type="cofactor">
    <cofactor evidence="1">
        <name>Zn(2+)</name>
        <dbReference type="ChEBI" id="CHEBI:29105"/>
    </cofactor>
</comment>
<organism evidence="8 9">
    <name type="scientific">Actinomadura nitritigenes</name>
    <dbReference type="NCBI Taxonomy" id="134602"/>
    <lineage>
        <taxon>Bacteria</taxon>
        <taxon>Bacillati</taxon>
        <taxon>Actinomycetota</taxon>
        <taxon>Actinomycetes</taxon>
        <taxon>Streptosporangiales</taxon>
        <taxon>Thermomonosporaceae</taxon>
        <taxon>Actinomadura</taxon>
    </lineage>
</organism>
<evidence type="ECO:0000256" key="2">
    <source>
        <dbReference type="ARBA" id="ARBA00006676"/>
    </source>
</evidence>
<dbReference type="PANTHER" id="PTHR11409">
    <property type="entry name" value="ADENOSINE DEAMINASE"/>
    <property type="match status" value="1"/>
</dbReference>
<dbReference type="Gene3D" id="3.20.20.140">
    <property type="entry name" value="Metal-dependent hydrolases"/>
    <property type="match status" value="1"/>
</dbReference>
<keyword evidence="6" id="KW-0862">Zinc</keyword>
<dbReference type="SUPFAM" id="SSF51556">
    <property type="entry name" value="Metallo-dependent hydrolases"/>
    <property type="match status" value="1"/>
</dbReference>
<dbReference type="GO" id="GO:0016787">
    <property type="term" value="F:hydrolase activity"/>
    <property type="evidence" value="ECO:0007669"/>
    <property type="project" value="UniProtKB-KW"/>
</dbReference>
<dbReference type="InterPro" id="IPR006330">
    <property type="entry name" value="Ado/ade_deaminase"/>
</dbReference>